<feature type="compositionally biased region" description="Polar residues" evidence="1">
    <location>
        <begin position="545"/>
        <end position="558"/>
    </location>
</feature>
<dbReference type="SUPFAM" id="SSF52200">
    <property type="entry name" value="Toll/Interleukin receptor TIR domain"/>
    <property type="match status" value="1"/>
</dbReference>
<feature type="domain" description="TIR" evidence="2">
    <location>
        <begin position="9"/>
        <end position="144"/>
    </location>
</feature>
<feature type="region of interest" description="Disordered" evidence="1">
    <location>
        <begin position="536"/>
        <end position="558"/>
    </location>
</feature>
<comment type="caution">
    <text evidence="3">The sequence shown here is derived from an EMBL/GenBank/DDBJ whole genome shotgun (WGS) entry which is preliminary data.</text>
</comment>
<dbReference type="SUPFAM" id="SSF52540">
    <property type="entry name" value="P-loop containing nucleoside triphosphate hydrolases"/>
    <property type="match status" value="1"/>
</dbReference>
<dbReference type="InterPro" id="IPR027417">
    <property type="entry name" value="P-loop_NTPase"/>
</dbReference>
<organism evidence="3 4">
    <name type="scientific">Streptomyces marokkonensis</name>
    <dbReference type="NCBI Taxonomy" id="324855"/>
    <lineage>
        <taxon>Bacteria</taxon>
        <taxon>Bacillati</taxon>
        <taxon>Actinomycetota</taxon>
        <taxon>Actinomycetes</taxon>
        <taxon>Kitasatosporales</taxon>
        <taxon>Streptomycetaceae</taxon>
        <taxon>Streptomyces</taxon>
    </lineage>
</organism>
<dbReference type="Gene3D" id="3.40.50.10140">
    <property type="entry name" value="Toll/interleukin-1 receptor homology (TIR) domain"/>
    <property type="match status" value="1"/>
</dbReference>
<proteinExistence type="predicted"/>
<reference evidence="4" key="1">
    <citation type="journal article" date="2019" name="Int. J. Syst. Evol. Microbiol.">
        <title>The Global Catalogue of Microorganisms (GCM) 10K type strain sequencing project: providing services to taxonomists for standard genome sequencing and annotation.</title>
        <authorList>
            <consortium name="The Broad Institute Genomics Platform"/>
            <consortium name="The Broad Institute Genome Sequencing Center for Infectious Disease"/>
            <person name="Wu L."/>
            <person name="Ma J."/>
        </authorList>
    </citation>
    <scope>NUCLEOTIDE SEQUENCE [LARGE SCALE GENOMIC DNA]</scope>
    <source>
        <strain evidence="4">JCM 17027</strain>
    </source>
</reference>
<dbReference type="Gene3D" id="3.40.50.300">
    <property type="entry name" value="P-loop containing nucleotide triphosphate hydrolases"/>
    <property type="match status" value="1"/>
</dbReference>
<dbReference type="RefSeq" id="WP_345593779.1">
    <property type="nucleotide sequence ID" value="NZ_BAABCQ010000072.1"/>
</dbReference>
<dbReference type="Pfam" id="PF13676">
    <property type="entry name" value="TIR_2"/>
    <property type="match status" value="1"/>
</dbReference>
<keyword evidence="4" id="KW-1185">Reference proteome</keyword>
<sequence length="709" mass="76806">MSTPDASAREWDVFISYSRSDAGKVSALVSALQARNLRVFVDDTAVDDFTSITATITEALAHSRILLALYSADYPQRRACQWELTYAYLTGQREGDPRRRTLVLNPEPASDHVHPVELRDARHWSWPTTPEGLDRLAERVTDHVGTTATVMGDAADAPFVPWLPAPARTGSFRFTGRLAEQWRMHTALHRHRAPLVAQSGGGRGAQLRGMPGLGKSLLAQEYALHFSSAFPGGVFWFDLHPYEGEPSEAMESYAEQVSTVLAALRVTASTSSLPGLLSHLAVALGERNLPCLWVVDGVPDGLAADQLNLLRGPHLLTATLITTRSLRYTAFAECVDMAPLSDADGYRLLTSRRTPHDELEHAAALALVRDVGGHPEALDLLADLTATSDFVDVRNRLHAHGPDVLATRRTVSGAGAPAHRPLATALLPRPLAGADPADDVLRLLALACPAPLSRTAVEDVLSSIGPYDPWNVGALVSEAVEALRGSGALLREPLRDRSWTIHPLLARAVHRHDSNVARQEDLRRLLLRTLVPGTSARASVPERPATTSSPEAQLSPTSSVGIFPGPLERAAAFDLQVELVTRVGVQPLPGDHGSLREALTSLHSLFATTRDLLHRVATETATPLTLPGIAARLTNTYLRPFLTTWHPALQEHEAVRPPDVGPVEHERRWKRSPDMRADLAELREPLTTVAKDLAGLCGIDLLAASPPGE</sequence>
<evidence type="ECO:0000313" key="3">
    <source>
        <dbReference type="EMBL" id="GAA3986697.1"/>
    </source>
</evidence>
<protein>
    <recommendedName>
        <fullName evidence="2">TIR domain-containing protein</fullName>
    </recommendedName>
</protein>
<dbReference type="PROSITE" id="PS50104">
    <property type="entry name" value="TIR"/>
    <property type="match status" value="1"/>
</dbReference>
<evidence type="ECO:0000313" key="4">
    <source>
        <dbReference type="Proteomes" id="UP001500034"/>
    </source>
</evidence>
<dbReference type="EMBL" id="BAABCQ010000072">
    <property type="protein sequence ID" value="GAA3986697.1"/>
    <property type="molecule type" value="Genomic_DNA"/>
</dbReference>
<evidence type="ECO:0000256" key="1">
    <source>
        <dbReference type="SAM" id="MobiDB-lite"/>
    </source>
</evidence>
<name>A0ABP7QQV8_9ACTN</name>
<dbReference type="InterPro" id="IPR000157">
    <property type="entry name" value="TIR_dom"/>
</dbReference>
<evidence type="ECO:0000259" key="2">
    <source>
        <dbReference type="PROSITE" id="PS50104"/>
    </source>
</evidence>
<dbReference type="Proteomes" id="UP001500034">
    <property type="component" value="Unassembled WGS sequence"/>
</dbReference>
<dbReference type="InterPro" id="IPR035897">
    <property type="entry name" value="Toll_tir_struct_dom_sf"/>
</dbReference>
<accession>A0ABP7QQV8</accession>
<gene>
    <name evidence="3" type="ORF">GCM10022384_38420</name>
</gene>